<dbReference type="Pfam" id="PF11219">
    <property type="entry name" value="DUF3014"/>
    <property type="match status" value="1"/>
</dbReference>
<gene>
    <name evidence="1" type="ORF">ACFOX3_16480</name>
</gene>
<name>A0ABV8V7P2_9GAMM</name>
<comment type="caution">
    <text evidence="1">The sequence shown here is derived from an EMBL/GenBank/DDBJ whole genome shotgun (WGS) entry which is preliminary data.</text>
</comment>
<evidence type="ECO:0000313" key="1">
    <source>
        <dbReference type="EMBL" id="MFC4363916.1"/>
    </source>
</evidence>
<proteinExistence type="predicted"/>
<dbReference type="RefSeq" id="WP_290263120.1">
    <property type="nucleotide sequence ID" value="NZ_JAUFQG010000004.1"/>
</dbReference>
<dbReference type="InterPro" id="IPR021382">
    <property type="entry name" value="DUF3014"/>
</dbReference>
<protein>
    <submittedName>
        <fullName evidence="1">DUF3014 domain-containing protein</fullName>
    </submittedName>
</protein>
<organism evidence="1 2">
    <name type="scientific">Simiduia curdlanivorans</name>
    <dbReference type="NCBI Taxonomy" id="1492769"/>
    <lineage>
        <taxon>Bacteria</taxon>
        <taxon>Pseudomonadati</taxon>
        <taxon>Pseudomonadota</taxon>
        <taxon>Gammaproteobacteria</taxon>
        <taxon>Cellvibrionales</taxon>
        <taxon>Cellvibrionaceae</taxon>
        <taxon>Simiduia</taxon>
    </lineage>
</organism>
<sequence>MNKRSGVLLVIGCVLLLVIAFLMLREPAPEVVVVEAPVEVAAPVQREVEPEPEVSVPVKAEQELDLIGPAMSIAVSHPMIIDIVQSLSPSLVQWLVSEELLRKWVILIDQIAEGQISNKFLPVQYEMPPFAVVGTPQLATGDPKNYDRANKLVKAFVAIEPEVLVAYYRLWQPLLDEAYAELGKKGTFDERVVQAIRQLQSVPAMPEAGELAAKPVMYKFIDPTMEKAPSLHKWMWRLGPKNQAEIKGYLTRVKLAMYKQS</sequence>
<evidence type="ECO:0000313" key="2">
    <source>
        <dbReference type="Proteomes" id="UP001595840"/>
    </source>
</evidence>
<dbReference type="Proteomes" id="UP001595840">
    <property type="component" value="Unassembled WGS sequence"/>
</dbReference>
<accession>A0ABV8V7P2</accession>
<reference evidence="2" key="1">
    <citation type="journal article" date="2019" name="Int. J. Syst. Evol. Microbiol.">
        <title>The Global Catalogue of Microorganisms (GCM) 10K type strain sequencing project: providing services to taxonomists for standard genome sequencing and annotation.</title>
        <authorList>
            <consortium name="The Broad Institute Genomics Platform"/>
            <consortium name="The Broad Institute Genome Sequencing Center for Infectious Disease"/>
            <person name="Wu L."/>
            <person name="Ma J."/>
        </authorList>
    </citation>
    <scope>NUCLEOTIDE SEQUENCE [LARGE SCALE GENOMIC DNA]</scope>
    <source>
        <strain evidence="2">CECT 8570</strain>
    </source>
</reference>
<keyword evidence="2" id="KW-1185">Reference proteome</keyword>
<dbReference type="EMBL" id="JBHSCX010000021">
    <property type="protein sequence ID" value="MFC4363916.1"/>
    <property type="molecule type" value="Genomic_DNA"/>
</dbReference>